<keyword evidence="2" id="KW-1185">Reference proteome</keyword>
<accession>A0ABQ1H071</accession>
<name>A0ABQ1H071_9BACL</name>
<protein>
    <submittedName>
        <fullName evidence="1">Uncharacterized protein</fullName>
    </submittedName>
</protein>
<sequence length="42" mass="4599">MDLNLSLFILLLSLTSSTSSSDSKEGKMIKKAVVSTKNKNIR</sequence>
<evidence type="ECO:0000313" key="1">
    <source>
        <dbReference type="EMBL" id="GGA53512.1"/>
    </source>
</evidence>
<comment type="caution">
    <text evidence="1">The sequence shown here is derived from an EMBL/GenBank/DDBJ whole genome shotgun (WGS) entry which is preliminary data.</text>
</comment>
<reference evidence="2" key="1">
    <citation type="journal article" date="2019" name="Int. J. Syst. Evol. Microbiol.">
        <title>The Global Catalogue of Microorganisms (GCM) 10K type strain sequencing project: providing services to taxonomists for standard genome sequencing and annotation.</title>
        <authorList>
            <consortium name="The Broad Institute Genomics Platform"/>
            <consortium name="The Broad Institute Genome Sequencing Center for Infectious Disease"/>
            <person name="Wu L."/>
            <person name="Ma J."/>
        </authorList>
    </citation>
    <scope>NUCLEOTIDE SEQUENCE [LARGE SCALE GENOMIC DNA]</scope>
    <source>
        <strain evidence="2">CGMCC 1.15044</strain>
    </source>
</reference>
<proteinExistence type="predicted"/>
<dbReference type="EMBL" id="BMHF01000036">
    <property type="protein sequence ID" value="GGA53512.1"/>
    <property type="molecule type" value="Genomic_DNA"/>
</dbReference>
<dbReference type="Proteomes" id="UP000609323">
    <property type="component" value="Unassembled WGS sequence"/>
</dbReference>
<organism evidence="1 2">
    <name type="scientific">Paenibacillus physcomitrellae</name>
    <dbReference type="NCBI Taxonomy" id="1619311"/>
    <lineage>
        <taxon>Bacteria</taxon>
        <taxon>Bacillati</taxon>
        <taxon>Bacillota</taxon>
        <taxon>Bacilli</taxon>
        <taxon>Bacillales</taxon>
        <taxon>Paenibacillaceae</taxon>
        <taxon>Paenibacillus</taxon>
    </lineage>
</organism>
<evidence type="ECO:0000313" key="2">
    <source>
        <dbReference type="Proteomes" id="UP000609323"/>
    </source>
</evidence>
<gene>
    <name evidence="1" type="ORF">GCM10010917_43350</name>
</gene>